<dbReference type="InterPro" id="IPR044824">
    <property type="entry name" value="MAIN-like"/>
</dbReference>
<dbReference type="Pfam" id="PF10536">
    <property type="entry name" value="PMD"/>
    <property type="match status" value="1"/>
</dbReference>
<accession>A0A452XZU3</accession>
<keyword evidence="4" id="KW-1185">Reference proteome</keyword>
<reference evidence="3" key="5">
    <citation type="journal article" date="2021" name="G3 (Bethesda)">
        <title>Aegilops tauschii genome assembly Aet v5.0 features greater sequence contiguity and improved annotation.</title>
        <authorList>
            <person name="Wang L."/>
            <person name="Zhu T."/>
            <person name="Rodriguez J.C."/>
            <person name="Deal K.R."/>
            <person name="Dubcovsky J."/>
            <person name="McGuire P.E."/>
            <person name="Lux T."/>
            <person name="Spannagl M."/>
            <person name="Mayer K.F.X."/>
            <person name="Baldrich P."/>
            <person name="Meyers B.C."/>
            <person name="Huo N."/>
            <person name="Gu Y.Q."/>
            <person name="Zhou H."/>
            <person name="Devos K.M."/>
            <person name="Bennetzen J.L."/>
            <person name="Unver T."/>
            <person name="Budak H."/>
            <person name="Gulick P.J."/>
            <person name="Galiba G."/>
            <person name="Kalapos B."/>
            <person name="Nelson D.R."/>
            <person name="Li P."/>
            <person name="You F.M."/>
            <person name="Luo M.C."/>
            <person name="Dvorak J."/>
        </authorList>
    </citation>
    <scope>NUCLEOTIDE SEQUENCE [LARGE SCALE GENOMIC DNA]</scope>
    <source>
        <strain evidence="3">cv. AL8/78</strain>
    </source>
</reference>
<dbReference type="PANTHER" id="PTHR46033:SF1">
    <property type="entry name" value="PROTEIN MAIN-LIKE 2"/>
    <property type="match status" value="1"/>
</dbReference>
<dbReference type="InterPro" id="IPR019557">
    <property type="entry name" value="AminoTfrase-like_pln_mobile"/>
</dbReference>
<feature type="domain" description="Aminotransferase-like plant mobile" evidence="2">
    <location>
        <begin position="4"/>
        <end position="200"/>
    </location>
</feature>
<dbReference type="AlphaFoldDB" id="A0A452XZU3"/>
<evidence type="ECO:0000313" key="3">
    <source>
        <dbReference type="EnsemblPlants" id="AET1Gv20237300.6"/>
    </source>
</evidence>
<reference evidence="4" key="1">
    <citation type="journal article" date="2014" name="Science">
        <title>Ancient hybridizations among the ancestral genomes of bread wheat.</title>
        <authorList>
            <consortium name="International Wheat Genome Sequencing Consortium,"/>
            <person name="Marcussen T."/>
            <person name="Sandve S.R."/>
            <person name="Heier L."/>
            <person name="Spannagl M."/>
            <person name="Pfeifer M."/>
            <person name="Jakobsen K.S."/>
            <person name="Wulff B.B."/>
            <person name="Steuernagel B."/>
            <person name="Mayer K.F."/>
            <person name="Olsen O.A."/>
        </authorList>
    </citation>
    <scope>NUCLEOTIDE SEQUENCE [LARGE SCALE GENOMIC DNA]</scope>
    <source>
        <strain evidence="4">cv. AL8/78</strain>
    </source>
</reference>
<evidence type="ECO:0000313" key="4">
    <source>
        <dbReference type="Proteomes" id="UP000015105"/>
    </source>
</evidence>
<dbReference type="GO" id="GO:0010073">
    <property type="term" value="P:meristem maintenance"/>
    <property type="evidence" value="ECO:0007669"/>
    <property type="project" value="InterPro"/>
</dbReference>
<dbReference type="Gramene" id="AET1Gv20237300.6">
    <property type="protein sequence ID" value="AET1Gv20237300.6"/>
    <property type="gene ID" value="AET1Gv20237300"/>
</dbReference>
<sequence length="474" mass="53093">MYVAAFVALWLCCFVVVGEGPFIRPSVLVMASWIALGGKISLAPPALSSLYLALRRISTNPVGPSFEQTPLSIHYIIGWMHLYLKKAFEAKGKGDKLPSPKRFPMQLAMLSTMFRPAKVFSPETAHEFLENHNNIIWCPYSSRNLTGVDQLQRSFAISIRRGMLPWRFSAESTDLCAAEPYHPDRVARQFKLDQQVPYNPLQSLLTEADVGVAYAYWSHLLHPVQEDIQHALGTNYVGTASLAWTNWWRKFAHPHSTILNSLKSGNMCGKIPYDERKSMCAKRGKRFYPTHTLSEDDLFIIKEVLVSHQKAYIEKIEAQEKAFAYHWNPILHAFLSDDEPSMEPRRKRKKMDIVDCPSRDSSLHELGEDDALVSTGEDVRPFTKRKVDTLNEEDDSIPIRLDGPIHISDLGSVDLDGVLSGEVDHGLGDLDNLNVDDYGVSSSGLDPPLVSQSLDSNLSPSADVLNILSTSEQG</sequence>
<keyword evidence="1" id="KW-0732">Signal</keyword>
<dbReference type="EnsemblPlants" id="AET1Gv20237300.6">
    <property type="protein sequence ID" value="AET1Gv20237300.6"/>
    <property type="gene ID" value="AET1Gv20237300"/>
</dbReference>
<evidence type="ECO:0000259" key="2">
    <source>
        <dbReference type="Pfam" id="PF10536"/>
    </source>
</evidence>
<protein>
    <recommendedName>
        <fullName evidence="2">Aminotransferase-like plant mobile domain-containing protein</fullName>
    </recommendedName>
</protein>
<dbReference type="Proteomes" id="UP000015105">
    <property type="component" value="Chromosome 1D"/>
</dbReference>
<feature type="chain" id="PRO_5019510368" description="Aminotransferase-like plant mobile domain-containing protein" evidence="1">
    <location>
        <begin position="21"/>
        <end position="474"/>
    </location>
</feature>
<organism evidence="3 4">
    <name type="scientific">Aegilops tauschii subsp. strangulata</name>
    <name type="common">Goatgrass</name>
    <dbReference type="NCBI Taxonomy" id="200361"/>
    <lineage>
        <taxon>Eukaryota</taxon>
        <taxon>Viridiplantae</taxon>
        <taxon>Streptophyta</taxon>
        <taxon>Embryophyta</taxon>
        <taxon>Tracheophyta</taxon>
        <taxon>Spermatophyta</taxon>
        <taxon>Magnoliopsida</taxon>
        <taxon>Liliopsida</taxon>
        <taxon>Poales</taxon>
        <taxon>Poaceae</taxon>
        <taxon>BOP clade</taxon>
        <taxon>Pooideae</taxon>
        <taxon>Triticodae</taxon>
        <taxon>Triticeae</taxon>
        <taxon>Triticinae</taxon>
        <taxon>Aegilops</taxon>
    </lineage>
</organism>
<feature type="signal peptide" evidence="1">
    <location>
        <begin position="1"/>
        <end position="20"/>
    </location>
</feature>
<dbReference type="PANTHER" id="PTHR46033">
    <property type="entry name" value="PROTEIN MAIN-LIKE 2"/>
    <property type="match status" value="1"/>
</dbReference>
<reference evidence="3" key="4">
    <citation type="submission" date="2019-03" db="UniProtKB">
        <authorList>
            <consortium name="EnsemblPlants"/>
        </authorList>
    </citation>
    <scope>IDENTIFICATION</scope>
</reference>
<proteinExistence type="predicted"/>
<reference evidence="3" key="3">
    <citation type="journal article" date="2017" name="Nature">
        <title>Genome sequence of the progenitor of the wheat D genome Aegilops tauschii.</title>
        <authorList>
            <person name="Luo M.C."/>
            <person name="Gu Y.Q."/>
            <person name="Puiu D."/>
            <person name="Wang H."/>
            <person name="Twardziok S.O."/>
            <person name="Deal K.R."/>
            <person name="Huo N."/>
            <person name="Zhu T."/>
            <person name="Wang L."/>
            <person name="Wang Y."/>
            <person name="McGuire P.E."/>
            <person name="Liu S."/>
            <person name="Long H."/>
            <person name="Ramasamy R.K."/>
            <person name="Rodriguez J.C."/>
            <person name="Van S.L."/>
            <person name="Yuan L."/>
            <person name="Wang Z."/>
            <person name="Xia Z."/>
            <person name="Xiao L."/>
            <person name="Anderson O.D."/>
            <person name="Ouyang S."/>
            <person name="Liang Y."/>
            <person name="Zimin A.V."/>
            <person name="Pertea G."/>
            <person name="Qi P."/>
            <person name="Bennetzen J.L."/>
            <person name="Dai X."/>
            <person name="Dawson M.W."/>
            <person name="Muller H.G."/>
            <person name="Kugler K."/>
            <person name="Rivarola-Duarte L."/>
            <person name="Spannagl M."/>
            <person name="Mayer K.F.X."/>
            <person name="Lu F.H."/>
            <person name="Bevan M.W."/>
            <person name="Leroy P."/>
            <person name="Li P."/>
            <person name="You F.M."/>
            <person name="Sun Q."/>
            <person name="Liu Z."/>
            <person name="Lyons E."/>
            <person name="Wicker T."/>
            <person name="Salzberg S.L."/>
            <person name="Devos K.M."/>
            <person name="Dvorak J."/>
        </authorList>
    </citation>
    <scope>NUCLEOTIDE SEQUENCE [LARGE SCALE GENOMIC DNA]</scope>
    <source>
        <strain evidence="3">cv. AL8/78</strain>
    </source>
</reference>
<evidence type="ECO:0000256" key="1">
    <source>
        <dbReference type="SAM" id="SignalP"/>
    </source>
</evidence>
<reference evidence="4" key="2">
    <citation type="journal article" date="2017" name="Nat. Plants">
        <title>The Aegilops tauschii genome reveals multiple impacts of transposons.</title>
        <authorList>
            <person name="Zhao G."/>
            <person name="Zou C."/>
            <person name="Li K."/>
            <person name="Wang K."/>
            <person name="Li T."/>
            <person name="Gao L."/>
            <person name="Zhang X."/>
            <person name="Wang H."/>
            <person name="Yang Z."/>
            <person name="Liu X."/>
            <person name="Jiang W."/>
            <person name="Mao L."/>
            <person name="Kong X."/>
            <person name="Jiao Y."/>
            <person name="Jia J."/>
        </authorList>
    </citation>
    <scope>NUCLEOTIDE SEQUENCE [LARGE SCALE GENOMIC DNA]</scope>
    <source>
        <strain evidence="4">cv. AL8/78</strain>
    </source>
</reference>
<name>A0A452XZU3_AEGTS</name>